<name>A0A6C0FCG8_9ZZZZ</name>
<evidence type="ECO:0000256" key="1">
    <source>
        <dbReference type="ARBA" id="ARBA00001974"/>
    </source>
</evidence>
<keyword evidence="7" id="KW-1133">Transmembrane helix</keyword>
<evidence type="ECO:0000313" key="9">
    <source>
        <dbReference type="EMBL" id="QHT37580.1"/>
    </source>
</evidence>
<evidence type="ECO:0000256" key="5">
    <source>
        <dbReference type="ARBA" id="ARBA00023002"/>
    </source>
</evidence>
<comment type="cofactor">
    <cofactor evidence="1">
        <name>FAD</name>
        <dbReference type="ChEBI" id="CHEBI:57692"/>
    </cofactor>
</comment>
<dbReference type="GO" id="GO:0016972">
    <property type="term" value="F:thiol oxidase activity"/>
    <property type="evidence" value="ECO:0007669"/>
    <property type="project" value="UniProtKB-EC"/>
</dbReference>
<keyword evidence="3" id="KW-0285">Flavoprotein</keyword>
<evidence type="ECO:0000259" key="8">
    <source>
        <dbReference type="PROSITE" id="PS51324"/>
    </source>
</evidence>
<dbReference type="EMBL" id="MN738799">
    <property type="protein sequence ID" value="QHT37580.1"/>
    <property type="molecule type" value="Genomic_DNA"/>
</dbReference>
<evidence type="ECO:0000256" key="4">
    <source>
        <dbReference type="ARBA" id="ARBA00022827"/>
    </source>
</evidence>
<dbReference type="PROSITE" id="PS51324">
    <property type="entry name" value="ERV_ALR"/>
    <property type="match status" value="1"/>
</dbReference>
<accession>A0A6C0FCG8</accession>
<keyword evidence="5" id="KW-0560">Oxidoreductase</keyword>
<keyword evidence="6" id="KW-1015">Disulfide bond</keyword>
<protein>
    <recommendedName>
        <fullName evidence="2">thiol oxidase</fullName>
        <ecNumber evidence="2">1.8.3.2</ecNumber>
    </recommendedName>
</protein>
<dbReference type="AlphaFoldDB" id="A0A6C0FCG8"/>
<evidence type="ECO:0000256" key="6">
    <source>
        <dbReference type="ARBA" id="ARBA00023157"/>
    </source>
</evidence>
<keyword evidence="7" id="KW-0472">Membrane</keyword>
<organism evidence="9">
    <name type="scientific">viral metagenome</name>
    <dbReference type="NCBI Taxonomy" id="1070528"/>
    <lineage>
        <taxon>unclassified sequences</taxon>
        <taxon>metagenomes</taxon>
        <taxon>organismal metagenomes</taxon>
    </lineage>
</organism>
<reference evidence="9" key="1">
    <citation type="journal article" date="2020" name="Nature">
        <title>Giant virus diversity and host interactions through global metagenomics.</title>
        <authorList>
            <person name="Schulz F."/>
            <person name="Roux S."/>
            <person name="Paez-Espino D."/>
            <person name="Jungbluth S."/>
            <person name="Walsh D.A."/>
            <person name="Denef V.J."/>
            <person name="McMahon K.D."/>
            <person name="Konstantinidis K.T."/>
            <person name="Eloe-Fadrosh E.A."/>
            <person name="Kyrpides N.C."/>
            <person name="Woyke T."/>
        </authorList>
    </citation>
    <scope>NUCLEOTIDE SEQUENCE</scope>
    <source>
        <strain evidence="9">GVMAG-S-ERX555997-44</strain>
    </source>
</reference>
<dbReference type="SUPFAM" id="SSF69000">
    <property type="entry name" value="FAD-dependent thiol oxidase"/>
    <property type="match status" value="1"/>
</dbReference>
<keyword evidence="7" id="KW-0812">Transmembrane</keyword>
<evidence type="ECO:0000256" key="2">
    <source>
        <dbReference type="ARBA" id="ARBA00012512"/>
    </source>
</evidence>
<proteinExistence type="predicted"/>
<feature type="transmembrane region" description="Helical" evidence="7">
    <location>
        <begin position="124"/>
        <end position="141"/>
    </location>
</feature>
<dbReference type="Gene3D" id="1.20.120.310">
    <property type="entry name" value="ERV/ALR sulfhydryl oxidase domain"/>
    <property type="match status" value="1"/>
</dbReference>
<keyword evidence="4" id="KW-0274">FAD</keyword>
<dbReference type="EC" id="1.8.3.2" evidence="2"/>
<dbReference type="InterPro" id="IPR036774">
    <property type="entry name" value="ERV/ALR_sulphydryl_oxid_sf"/>
</dbReference>
<evidence type="ECO:0000256" key="3">
    <source>
        <dbReference type="ARBA" id="ARBA00022630"/>
    </source>
</evidence>
<evidence type="ECO:0000256" key="7">
    <source>
        <dbReference type="SAM" id="Phobius"/>
    </source>
</evidence>
<sequence length="143" mass="17168">MKLKHDIWLPKLKFTLQTIALNYPETPNEVTVRKYYNLIQNLPVFFPDKPIGKFMEKLLDDFPVTPYLSSKTSFMKWIHFLFNKINKKLELTTHTFYESLEEYYKHYKPKEIINKEVIKGKKKIIYGGVMSVLVTISIYYYNN</sequence>
<feature type="domain" description="ERV/ALR sulfhydryl oxidase" evidence="8">
    <location>
        <begin position="1"/>
        <end position="104"/>
    </location>
</feature>
<dbReference type="Pfam" id="PF04777">
    <property type="entry name" value="Evr1_Alr"/>
    <property type="match status" value="1"/>
</dbReference>
<dbReference type="InterPro" id="IPR017905">
    <property type="entry name" value="ERV/ALR_sulphydryl_oxidase"/>
</dbReference>